<dbReference type="InterPro" id="IPR000253">
    <property type="entry name" value="FHA_dom"/>
</dbReference>
<dbReference type="Proteomes" id="UP000611500">
    <property type="component" value="Unassembled WGS sequence"/>
</dbReference>
<keyword evidence="4" id="KW-1185">Reference proteome</keyword>
<sequence>MTMRGLLDEKAAAKLLLAAAVIDFWVLYLLASLLADPLRTHVPLLRFDFSSAVIFLILLPISWVLSELILPGITIGRLALGLGMATRDGGRPSFARRSVRFLAKLSILGLSGLRWDRTAGYNRVAQLVWLSPMSNATAQPPAQWRLAFHSGAYHGRQIALGKLAGFTQSGQIRIGRDAAWANLKLPDGQISGRHCQIRIAANRIEIRDGSDGKTRSANGTFLGRKEVPPDRWVIWDGLEPLRCADVQISLRRT</sequence>
<organism evidence="3 4">
    <name type="scientific">Pseudodonghicola xiamenensis</name>
    <dbReference type="NCBI Taxonomy" id="337702"/>
    <lineage>
        <taxon>Bacteria</taxon>
        <taxon>Pseudomonadati</taxon>
        <taxon>Pseudomonadota</taxon>
        <taxon>Alphaproteobacteria</taxon>
        <taxon>Rhodobacterales</taxon>
        <taxon>Paracoccaceae</taxon>
        <taxon>Pseudodonghicola</taxon>
    </lineage>
</organism>
<name>A0A8J3H9U1_9RHOB</name>
<proteinExistence type="predicted"/>
<dbReference type="SUPFAM" id="SSF49879">
    <property type="entry name" value="SMAD/FHA domain"/>
    <property type="match status" value="1"/>
</dbReference>
<reference evidence="3" key="2">
    <citation type="submission" date="2020-09" db="EMBL/GenBank/DDBJ databases">
        <authorList>
            <person name="Sun Q."/>
            <person name="Zhou Y."/>
        </authorList>
    </citation>
    <scope>NUCLEOTIDE SEQUENCE</scope>
    <source>
        <strain evidence="3">CGMCC 1.7081</strain>
    </source>
</reference>
<evidence type="ECO:0000313" key="4">
    <source>
        <dbReference type="Proteomes" id="UP000611500"/>
    </source>
</evidence>
<evidence type="ECO:0000313" key="3">
    <source>
        <dbReference type="EMBL" id="GHG98492.1"/>
    </source>
</evidence>
<evidence type="ECO:0000259" key="2">
    <source>
        <dbReference type="PROSITE" id="PS50006"/>
    </source>
</evidence>
<dbReference type="EMBL" id="BNAP01000021">
    <property type="protein sequence ID" value="GHG98492.1"/>
    <property type="molecule type" value="Genomic_DNA"/>
</dbReference>
<keyword evidence="1" id="KW-0472">Membrane</keyword>
<feature type="transmembrane region" description="Helical" evidence="1">
    <location>
        <begin position="12"/>
        <end position="31"/>
    </location>
</feature>
<reference evidence="3" key="1">
    <citation type="journal article" date="2014" name="Int. J. Syst. Evol. Microbiol.">
        <title>Complete genome sequence of Corynebacterium casei LMG S-19264T (=DSM 44701T), isolated from a smear-ripened cheese.</title>
        <authorList>
            <consortium name="US DOE Joint Genome Institute (JGI-PGF)"/>
            <person name="Walter F."/>
            <person name="Albersmeier A."/>
            <person name="Kalinowski J."/>
            <person name="Ruckert C."/>
        </authorList>
    </citation>
    <scope>NUCLEOTIDE SEQUENCE</scope>
    <source>
        <strain evidence="3">CGMCC 1.7081</strain>
    </source>
</reference>
<dbReference type="Pfam" id="PF00498">
    <property type="entry name" value="FHA"/>
    <property type="match status" value="1"/>
</dbReference>
<dbReference type="AlphaFoldDB" id="A0A8J3H9U1"/>
<protein>
    <recommendedName>
        <fullName evidence="2">FHA domain-containing protein</fullName>
    </recommendedName>
</protein>
<keyword evidence="1" id="KW-1133">Transmembrane helix</keyword>
<keyword evidence="1" id="KW-0812">Transmembrane</keyword>
<dbReference type="PROSITE" id="PS50006">
    <property type="entry name" value="FHA_DOMAIN"/>
    <property type="match status" value="1"/>
</dbReference>
<feature type="transmembrane region" description="Helical" evidence="1">
    <location>
        <begin position="51"/>
        <end position="70"/>
    </location>
</feature>
<dbReference type="CDD" id="cd00060">
    <property type="entry name" value="FHA"/>
    <property type="match status" value="1"/>
</dbReference>
<comment type="caution">
    <text evidence="3">The sequence shown here is derived from an EMBL/GenBank/DDBJ whole genome shotgun (WGS) entry which is preliminary data.</text>
</comment>
<dbReference type="Gene3D" id="2.60.200.20">
    <property type="match status" value="1"/>
</dbReference>
<feature type="domain" description="FHA" evidence="2">
    <location>
        <begin position="172"/>
        <end position="227"/>
    </location>
</feature>
<dbReference type="SMART" id="SM00240">
    <property type="entry name" value="FHA"/>
    <property type="match status" value="1"/>
</dbReference>
<evidence type="ECO:0000256" key="1">
    <source>
        <dbReference type="SAM" id="Phobius"/>
    </source>
</evidence>
<gene>
    <name evidence="3" type="ORF">GCM10010961_33870</name>
</gene>
<dbReference type="InterPro" id="IPR008984">
    <property type="entry name" value="SMAD_FHA_dom_sf"/>
</dbReference>
<accession>A0A8J3H9U1</accession>